<evidence type="ECO:0000313" key="2">
    <source>
        <dbReference type="Proteomes" id="UP001519460"/>
    </source>
</evidence>
<reference evidence="1 2" key="1">
    <citation type="journal article" date="2023" name="Sci. Data">
        <title>Genome assembly of the Korean intertidal mud-creeper Batillaria attramentaria.</title>
        <authorList>
            <person name="Patra A.K."/>
            <person name="Ho P.T."/>
            <person name="Jun S."/>
            <person name="Lee S.J."/>
            <person name="Kim Y."/>
            <person name="Won Y.J."/>
        </authorList>
    </citation>
    <scope>NUCLEOTIDE SEQUENCE [LARGE SCALE GENOMIC DNA]</scope>
    <source>
        <strain evidence="1">Wonlab-2016</strain>
    </source>
</reference>
<dbReference type="Proteomes" id="UP001519460">
    <property type="component" value="Unassembled WGS sequence"/>
</dbReference>
<protein>
    <submittedName>
        <fullName evidence="1">Uncharacterized protein</fullName>
    </submittedName>
</protein>
<organism evidence="1 2">
    <name type="scientific">Batillaria attramentaria</name>
    <dbReference type="NCBI Taxonomy" id="370345"/>
    <lineage>
        <taxon>Eukaryota</taxon>
        <taxon>Metazoa</taxon>
        <taxon>Spiralia</taxon>
        <taxon>Lophotrochozoa</taxon>
        <taxon>Mollusca</taxon>
        <taxon>Gastropoda</taxon>
        <taxon>Caenogastropoda</taxon>
        <taxon>Sorbeoconcha</taxon>
        <taxon>Cerithioidea</taxon>
        <taxon>Batillariidae</taxon>
        <taxon>Batillaria</taxon>
    </lineage>
</organism>
<keyword evidence="2" id="KW-1185">Reference proteome</keyword>
<sequence length="77" mass="8572">MGNGSVGEEVEIEVRSTLTTEDYQLCQSNQFGNTNSGYALRRRNSRDLISHPLISAPRRNATHTGMQALFCLLFIPS</sequence>
<evidence type="ECO:0000313" key="1">
    <source>
        <dbReference type="EMBL" id="KAK7497905.1"/>
    </source>
</evidence>
<dbReference type="EMBL" id="JACVVK020000054">
    <property type="protein sequence ID" value="KAK7497905.1"/>
    <property type="molecule type" value="Genomic_DNA"/>
</dbReference>
<name>A0ABD0LEX3_9CAEN</name>
<dbReference type="AlphaFoldDB" id="A0ABD0LEX3"/>
<accession>A0ABD0LEX3</accession>
<proteinExistence type="predicted"/>
<gene>
    <name evidence="1" type="ORF">BaRGS_00010776</name>
</gene>
<comment type="caution">
    <text evidence="1">The sequence shown here is derived from an EMBL/GenBank/DDBJ whole genome shotgun (WGS) entry which is preliminary data.</text>
</comment>